<dbReference type="EMBL" id="MAMP01000026">
    <property type="protein sequence ID" value="OES43358.1"/>
    <property type="molecule type" value="Genomic_DNA"/>
</dbReference>
<dbReference type="Proteomes" id="UP000095658">
    <property type="component" value="Unassembled WGS sequence"/>
</dbReference>
<dbReference type="STRING" id="1714016.BA724_14000"/>
<keyword evidence="4" id="KW-1185">Reference proteome</keyword>
<dbReference type="AlphaFoldDB" id="A0A1E7DKZ3"/>
<dbReference type="RefSeq" id="WP_069939974.1">
    <property type="nucleotide sequence ID" value="NZ_MAMP01000026.1"/>
</dbReference>
<evidence type="ECO:0000313" key="3">
    <source>
        <dbReference type="EMBL" id="OES43358.1"/>
    </source>
</evidence>
<gene>
    <name evidence="3" type="ORF">BA724_14000</name>
</gene>
<dbReference type="OrthoDB" id="9803716at2"/>
<evidence type="ECO:0000313" key="4">
    <source>
        <dbReference type="Proteomes" id="UP000095658"/>
    </source>
</evidence>
<feature type="domain" description="DUF3991" evidence="2">
    <location>
        <begin position="119"/>
        <end position="189"/>
    </location>
</feature>
<organism evidence="3 4">
    <name type="scientific">Domibacillus iocasae</name>
    <dbReference type="NCBI Taxonomy" id="1714016"/>
    <lineage>
        <taxon>Bacteria</taxon>
        <taxon>Bacillati</taxon>
        <taxon>Bacillota</taxon>
        <taxon>Bacilli</taxon>
        <taxon>Bacillales</taxon>
        <taxon>Bacillaceae</taxon>
        <taxon>Domibacillus</taxon>
    </lineage>
</organism>
<dbReference type="Pfam" id="PF13154">
    <property type="entry name" value="DUF3991"/>
    <property type="match status" value="1"/>
</dbReference>
<evidence type="ECO:0000259" key="2">
    <source>
        <dbReference type="Pfam" id="PF13154"/>
    </source>
</evidence>
<dbReference type="SUPFAM" id="SSF56731">
    <property type="entry name" value="DNA primase core"/>
    <property type="match status" value="1"/>
</dbReference>
<name>A0A1E7DKZ3_9BACI</name>
<dbReference type="Gene3D" id="3.40.1360.10">
    <property type="match status" value="1"/>
</dbReference>
<protein>
    <recommendedName>
        <fullName evidence="2">DUF3991 domain-containing protein</fullName>
    </recommendedName>
</protein>
<reference evidence="3 4" key="1">
    <citation type="submission" date="2016-06" db="EMBL/GenBank/DDBJ databases">
        <title>Domibacillus iocasae genome sequencing.</title>
        <authorList>
            <person name="Verma A."/>
            <person name="Pal Y."/>
            <person name="Ojha A.K."/>
            <person name="Krishnamurthi S."/>
        </authorList>
    </citation>
    <scope>NUCLEOTIDE SEQUENCE [LARGE SCALE GENOMIC DNA]</scope>
    <source>
        <strain evidence="3 4">DSM 29979</strain>
    </source>
</reference>
<dbReference type="Pfam" id="PF13155">
    <property type="entry name" value="Toprim_2"/>
    <property type="match status" value="1"/>
</dbReference>
<proteinExistence type="predicted"/>
<evidence type="ECO:0000256" key="1">
    <source>
        <dbReference type="SAM" id="MobiDB-lite"/>
    </source>
</evidence>
<dbReference type="InterPro" id="IPR025054">
    <property type="entry name" value="DUF3991"/>
</dbReference>
<sequence>MGDRVSKAEIDQASEIHVLDYLQTKGEPLLQQGDNYYRHAEHDSLVFNTNGKWYWNSRNTGGMGAISLARELYGMKFQEAVRDVNGLKITKTMDFSKDTNKEFIYPNHYEVSSIENAKNYLVNERCIDEKVVLALRKHDLIAEDKLKNIVFKWKDKVGKIVGADRQGTTKMENKRGSFKQIMAGSKSDGGFTLDIGRPNKIAFFESPIDLVSYYDMIRPDHIRLLSMSGLKDHTFTTGIKETIVECNERNDTFEKVIIAVDNDAAGEKFSQKWEQILGDEMLQIDVPKNKDWNDDLKQQRALERQKQNQIVPPFSKNKEAEYER</sequence>
<accession>A0A1E7DKZ3</accession>
<dbReference type="SUPFAM" id="SSF57783">
    <property type="entry name" value="Zinc beta-ribbon"/>
    <property type="match status" value="1"/>
</dbReference>
<comment type="caution">
    <text evidence="3">The sequence shown here is derived from an EMBL/GenBank/DDBJ whole genome shotgun (WGS) entry which is preliminary data.</text>
</comment>
<feature type="region of interest" description="Disordered" evidence="1">
    <location>
        <begin position="302"/>
        <end position="324"/>
    </location>
</feature>